<proteinExistence type="predicted"/>
<dbReference type="OrthoDB" id="2344764at2759"/>
<accession>A0A9N9DKF4</accession>
<protein>
    <submittedName>
        <fullName evidence="1">12462_t:CDS:1</fullName>
    </submittedName>
</protein>
<gene>
    <name evidence="1" type="ORF">AMORRO_LOCUS9460</name>
</gene>
<comment type="caution">
    <text evidence="1">The sequence shown here is derived from an EMBL/GenBank/DDBJ whole genome shotgun (WGS) entry which is preliminary data.</text>
</comment>
<name>A0A9N9DKF4_9GLOM</name>
<keyword evidence="2" id="KW-1185">Reference proteome</keyword>
<organism evidence="1 2">
    <name type="scientific">Acaulospora morrowiae</name>
    <dbReference type="NCBI Taxonomy" id="94023"/>
    <lineage>
        <taxon>Eukaryota</taxon>
        <taxon>Fungi</taxon>
        <taxon>Fungi incertae sedis</taxon>
        <taxon>Mucoromycota</taxon>
        <taxon>Glomeromycotina</taxon>
        <taxon>Glomeromycetes</taxon>
        <taxon>Diversisporales</taxon>
        <taxon>Acaulosporaceae</taxon>
        <taxon>Acaulospora</taxon>
    </lineage>
</organism>
<reference evidence="1" key="1">
    <citation type="submission" date="2021-06" db="EMBL/GenBank/DDBJ databases">
        <authorList>
            <person name="Kallberg Y."/>
            <person name="Tangrot J."/>
            <person name="Rosling A."/>
        </authorList>
    </citation>
    <scope>NUCLEOTIDE SEQUENCE</scope>
    <source>
        <strain evidence="1">CL551</strain>
    </source>
</reference>
<evidence type="ECO:0000313" key="2">
    <source>
        <dbReference type="Proteomes" id="UP000789342"/>
    </source>
</evidence>
<feature type="non-terminal residue" evidence="1">
    <location>
        <position position="582"/>
    </location>
</feature>
<sequence length="582" mass="67797">MHKYFTRKASEWCITDFLDECDIEPFERKVDQYLKCLETIVSCEQEKKKEKAKLLLKKYKKARILFKKCSLRIVAWQGPIWFLSFKATRRATKPALGHSLVPLRQHTTHSVICCSRPLADLDRPDYKEARQWENRRKSDRTFNLNSINFAGNSLLGDSGIINDEGEPLKKWDFRPRKKVDSADVSDLNHCENEMNGSVSGNYQARLENNSISREYTLSSESDDELVDKSNTTPIQEELLSKINYYELGNKNTIQNYNDGFQTPPHQIVSNTYNEDISINENILRMSAESLAKLDESKYFGDFIPHFIKYKESQKGDPFSCTHDDVMDIRGESEFSKFLSVDDYVKMRSKKPKREAELPEVWCNVIEEYFKETTESGSIKSISDWIRITEELGIVKEKDNKELIQIKKYLNRVMLPLIWASIFLKALQEFIGLDWRAMEVSVQASKYRKNYGYNFTIDRVVDGKSVDLLAWIEKMGEEIFVGEQAGPPIKCNLTKFAMASFKLYREMRDCLNFRILQVMGKGDIKYNDQVVFGILSCLFKVTMFMMWKDGVCIYDKYRSLNIASQPNKISDMKSDILRLLKFI</sequence>
<dbReference type="AlphaFoldDB" id="A0A9N9DKF4"/>
<dbReference type="EMBL" id="CAJVPV010009244">
    <property type="protein sequence ID" value="CAG8639622.1"/>
    <property type="molecule type" value="Genomic_DNA"/>
</dbReference>
<evidence type="ECO:0000313" key="1">
    <source>
        <dbReference type="EMBL" id="CAG8639622.1"/>
    </source>
</evidence>
<dbReference type="Proteomes" id="UP000789342">
    <property type="component" value="Unassembled WGS sequence"/>
</dbReference>